<keyword evidence="7" id="KW-0695">RNA-directed DNA polymerase</keyword>
<evidence type="ECO:0000256" key="2">
    <source>
        <dbReference type="ARBA" id="ARBA00022679"/>
    </source>
</evidence>
<dbReference type="PANTHER" id="PTHR37984">
    <property type="entry name" value="PROTEIN CBG26694"/>
    <property type="match status" value="1"/>
</dbReference>
<dbReference type="GO" id="GO:0006508">
    <property type="term" value="P:proteolysis"/>
    <property type="evidence" value="ECO:0007669"/>
    <property type="project" value="UniProtKB-KW"/>
</dbReference>
<evidence type="ECO:0000256" key="1">
    <source>
        <dbReference type="ARBA" id="ARBA00022670"/>
    </source>
</evidence>
<dbReference type="InterPro" id="IPR043128">
    <property type="entry name" value="Rev_trsase/Diguanyl_cyclase"/>
</dbReference>
<dbReference type="OrthoDB" id="119159at2759"/>
<protein>
    <recommendedName>
        <fullName evidence="10">Reverse transcriptase domain-containing protein</fullName>
    </recommendedName>
</protein>
<dbReference type="Proteomes" id="UP000198211">
    <property type="component" value="Unassembled WGS sequence"/>
</dbReference>
<sequence length="504" mass="56395">MNLPPALGVARSLGTVEDGQVVVEICNASAEEHWVKKGTAIAAASVVPDSAFSFEKGAPSGLDTDGPSLVVATTDERADKTTNEDRSEGPAGPNTPVSVKADFSSSDLSEEQKELFQVELDRFGDMFVESSKKPGRTDLLKFEIDTGSNPPFKSQPYRVSGAEGEVMEAEIQQYLDLGFIRESRSPWASPVLMIRKPDGGIRFCIDYRRLNAVTVKDCYPMPLIDDILDVLGDARLFSTMDIASGYWNVPMHEDSIAKTAFTCKYGLYEWLVMPFGLCNAVPAFERLMESVLIDLKWRICLVYLDDCVIFSKDFPSHLVRVRQVLSRLREAGFKLKMKKCHWGRSQVAFLGHIVTPSGILPNPEKVKAVMNVQRPRDLHEIRSFLGLTSYFRRYIPGYASISAALERLKVKDTPFVWDDDCESAFLQLKRALMKPPILVYPDLRKRFSLYVDSSRYAVGACLMQQVNGRNRVVAYASKLLTGSQKNWINKVDGISEIECLNLDL</sequence>
<dbReference type="SUPFAM" id="SSF56672">
    <property type="entry name" value="DNA/RNA polymerases"/>
    <property type="match status" value="1"/>
</dbReference>
<dbReference type="Gene3D" id="3.30.70.270">
    <property type="match status" value="2"/>
</dbReference>
<accession>A0A225UPH9</accession>
<dbReference type="InterPro" id="IPR041577">
    <property type="entry name" value="RT_RNaseH_2"/>
</dbReference>
<dbReference type="InterPro" id="IPR050951">
    <property type="entry name" value="Retrovirus_Pol_polyprotein"/>
</dbReference>
<keyword evidence="5" id="KW-0255">Endonuclease</keyword>
<dbReference type="Gene3D" id="3.10.20.370">
    <property type="match status" value="1"/>
</dbReference>
<reference evidence="12" key="1">
    <citation type="submission" date="2017-03" db="EMBL/GenBank/DDBJ databases">
        <title>Phytopthora megakarya and P. palmivora, two closely related causual agents of cacao black pod achieved similar genome size and gene model numbers by different mechanisms.</title>
        <authorList>
            <person name="Ali S."/>
            <person name="Shao J."/>
            <person name="Larry D.J."/>
            <person name="Kronmiller B."/>
            <person name="Shen D."/>
            <person name="Strem M.D."/>
            <person name="Melnick R.L."/>
            <person name="Guiltinan M.J."/>
            <person name="Tyler B.M."/>
            <person name="Meinhardt L.W."/>
            <person name="Bailey B.A."/>
        </authorList>
    </citation>
    <scope>NUCLEOTIDE SEQUENCE [LARGE SCALE GENOMIC DNA]</scope>
    <source>
        <strain evidence="12">zdho120</strain>
    </source>
</reference>
<evidence type="ECO:0000256" key="7">
    <source>
        <dbReference type="ARBA" id="ARBA00022918"/>
    </source>
</evidence>
<evidence type="ECO:0000256" key="3">
    <source>
        <dbReference type="ARBA" id="ARBA00022695"/>
    </source>
</evidence>
<gene>
    <name evidence="11" type="ORF">PHMEG_00034975</name>
</gene>
<name>A0A225UPH9_9STRA</name>
<dbReference type="AlphaFoldDB" id="A0A225UPH9"/>
<evidence type="ECO:0000313" key="12">
    <source>
        <dbReference type="Proteomes" id="UP000198211"/>
    </source>
</evidence>
<dbReference type="FunFam" id="3.10.10.10:FF:000007">
    <property type="entry name" value="Retrovirus-related Pol polyprotein from transposon 17.6-like Protein"/>
    <property type="match status" value="1"/>
</dbReference>
<dbReference type="Gene3D" id="3.10.10.10">
    <property type="entry name" value="HIV Type 1 Reverse Transcriptase, subunit A, domain 1"/>
    <property type="match status" value="1"/>
</dbReference>
<dbReference type="InterPro" id="IPR000477">
    <property type="entry name" value="RT_dom"/>
</dbReference>
<dbReference type="GO" id="GO:0008233">
    <property type="term" value="F:peptidase activity"/>
    <property type="evidence" value="ECO:0007669"/>
    <property type="project" value="UniProtKB-KW"/>
</dbReference>
<organism evidence="11 12">
    <name type="scientific">Phytophthora megakarya</name>
    <dbReference type="NCBI Taxonomy" id="4795"/>
    <lineage>
        <taxon>Eukaryota</taxon>
        <taxon>Sar</taxon>
        <taxon>Stramenopiles</taxon>
        <taxon>Oomycota</taxon>
        <taxon>Peronosporomycetes</taxon>
        <taxon>Peronosporales</taxon>
        <taxon>Peronosporaceae</taxon>
        <taxon>Phytophthora</taxon>
    </lineage>
</organism>
<comment type="caution">
    <text evidence="11">The sequence shown here is derived from an EMBL/GenBank/DDBJ whole genome shotgun (WGS) entry which is preliminary data.</text>
</comment>
<evidence type="ECO:0000256" key="9">
    <source>
        <dbReference type="SAM" id="MobiDB-lite"/>
    </source>
</evidence>
<evidence type="ECO:0000313" key="11">
    <source>
        <dbReference type="EMBL" id="OWY95107.1"/>
    </source>
</evidence>
<dbReference type="PROSITE" id="PS50878">
    <property type="entry name" value="RT_POL"/>
    <property type="match status" value="1"/>
</dbReference>
<evidence type="ECO:0000256" key="8">
    <source>
        <dbReference type="ARBA" id="ARBA00023268"/>
    </source>
</evidence>
<evidence type="ECO:0000256" key="6">
    <source>
        <dbReference type="ARBA" id="ARBA00022801"/>
    </source>
</evidence>
<feature type="non-terminal residue" evidence="11">
    <location>
        <position position="1"/>
    </location>
</feature>
<keyword evidence="6" id="KW-0378">Hydrolase</keyword>
<dbReference type="CDD" id="cd01647">
    <property type="entry name" value="RT_LTR"/>
    <property type="match status" value="1"/>
</dbReference>
<dbReference type="EMBL" id="NBNE01013407">
    <property type="protein sequence ID" value="OWY95107.1"/>
    <property type="molecule type" value="Genomic_DNA"/>
</dbReference>
<proteinExistence type="predicted"/>
<keyword evidence="3" id="KW-0548">Nucleotidyltransferase</keyword>
<evidence type="ECO:0000256" key="5">
    <source>
        <dbReference type="ARBA" id="ARBA00022759"/>
    </source>
</evidence>
<keyword evidence="4" id="KW-0540">Nuclease</keyword>
<evidence type="ECO:0000259" key="10">
    <source>
        <dbReference type="PROSITE" id="PS50878"/>
    </source>
</evidence>
<evidence type="ECO:0000256" key="4">
    <source>
        <dbReference type="ARBA" id="ARBA00022722"/>
    </source>
</evidence>
<keyword evidence="2" id="KW-0808">Transferase</keyword>
<dbReference type="InterPro" id="IPR043502">
    <property type="entry name" value="DNA/RNA_pol_sf"/>
</dbReference>
<feature type="compositionally biased region" description="Basic and acidic residues" evidence="9">
    <location>
        <begin position="75"/>
        <end position="88"/>
    </location>
</feature>
<dbReference type="GO" id="GO:0004519">
    <property type="term" value="F:endonuclease activity"/>
    <property type="evidence" value="ECO:0007669"/>
    <property type="project" value="UniProtKB-KW"/>
</dbReference>
<keyword evidence="12" id="KW-1185">Reference proteome</keyword>
<dbReference type="Pfam" id="PF17919">
    <property type="entry name" value="RT_RNaseH_2"/>
    <property type="match status" value="1"/>
</dbReference>
<dbReference type="FunFam" id="3.30.70.270:FF:000045">
    <property type="entry name" value="Transposon Tf2-7 polyprotein"/>
    <property type="match status" value="1"/>
</dbReference>
<dbReference type="GO" id="GO:0003964">
    <property type="term" value="F:RNA-directed DNA polymerase activity"/>
    <property type="evidence" value="ECO:0007669"/>
    <property type="project" value="UniProtKB-KW"/>
</dbReference>
<keyword evidence="8" id="KW-0511">Multifunctional enzyme</keyword>
<keyword evidence="1" id="KW-0645">Protease</keyword>
<feature type="domain" description="Reverse transcriptase" evidence="10">
    <location>
        <begin position="175"/>
        <end position="354"/>
    </location>
</feature>
<dbReference type="Pfam" id="PF00078">
    <property type="entry name" value="RVT_1"/>
    <property type="match status" value="1"/>
</dbReference>
<dbReference type="PANTHER" id="PTHR37984:SF5">
    <property type="entry name" value="PROTEIN NYNRIN-LIKE"/>
    <property type="match status" value="1"/>
</dbReference>
<feature type="region of interest" description="Disordered" evidence="9">
    <location>
        <begin position="75"/>
        <end position="104"/>
    </location>
</feature>